<dbReference type="Proteomes" id="UP001153954">
    <property type="component" value="Unassembled WGS sequence"/>
</dbReference>
<gene>
    <name evidence="2" type="ORF">EEDITHA_LOCUS1965</name>
</gene>
<comment type="caution">
    <text evidence="2">The sequence shown here is derived from an EMBL/GenBank/DDBJ whole genome shotgun (WGS) entry which is preliminary data.</text>
</comment>
<evidence type="ECO:0000256" key="1">
    <source>
        <dbReference type="SAM" id="MobiDB-lite"/>
    </source>
</evidence>
<protein>
    <submittedName>
        <fullName evidence="2">Uncharacterized protein</fullName>
    </submittedName>
</protein>
<reference evidence="2" key="1">
    <citation type="submission" date="2022-03" db="EMBL/GenBank/DDBJ databases">
        <authorList>
            <person name="Tunstrom K."/>
        </authorList>
    </citation>
    <scope>NUCLEOTIDE SEQUENCE</scope>
</reference>
<proteinExistence type="predicted"/>
<keyword evidence="3" id="KW-1185">Reference proteome</keyword>
<organism evidence="2 3">
    <name type="scientific">Euphydryas editha</name>
    <name type="common">Edith's checkerspot</name>
    <dbReference type="NCBI Taxonomy" id="104508"/>
    <lineage>
        <taxon>Eukaryota</taxon>
        <taxon>Metazoa</taxon>
        <taxon>Ecdysozoa</taxon>
        <taxon>Arthropoda</taxon>
        <taxon>Hexapoda</taxon>
        <taxon>Insecta</taxon>
        <taxon>Pterygota</taxon>
        <taxon>Neoptera</taxon>
        <taxon>Endopterygota</taxon>
        <taxon>Lepidoptera</taxon>
        <taxon>Glossata</taxon>
        <taxon>Ditrysia</taxon>
        <taxon>Papilionoidea</taxon>
        <taxon>Nymphalidae</taxon>
        <taxon>Nymphalinae</taxon>
        <taxon>Euphydryas</taxon>
    </lineage>
</organism>
<feature type="region of interest" description="Disordered" evidence="1">
    <location>
        <begin position="28"/>
        <end position="67"/>
    </location>
</feature>
<name>A0AAU9TJB0_EUPED</name>
<evidence type="ECO:0000313" key="3">
    <source>
        <dbReference type="Proteomes" id="UP001153954"/>
    </source>
</evidence>
<dbReference type="AlphaFoldDB" id="A0AAU9TJB0"/>
<evidence type="ECO:0000313" key="2">
    <source>
        <dbReference type="EMBL" id="CAH2085494.1"/>
    </source>
</evidence>
<dbReference type="EMBL" id="CAKOGL010000004">
    <property type="protein sequence ID" value="CAH2085494.1"/>
    <property type="molecule type" value="Genomic_DNA"/>
</dbReference>
<accession>A0AAU9TJB0</accession>
<sequence length="67" mass="7631">MQTPLTLEDRKRMDMEFYRVLFMFSDADSSDDNVESTSEQDAMFDMQPTVERTTESMPGSSRAAGPL</sequence>